<sequence length="200" mass="22910">MRSGVNMFTSLLQWFLCVFSFHLISFTHEARLPRVHLATPDLIEEAMLLGLEMGLARDPDNPLLAKRANPAVANGPMWFGPRLGRRKRSLDEDEEEEKMNELEEEEGEEGIRDLLRTSPWAIIPLRAKSSISYRSARNFTPRPGRSLSEEDEGSRSPPFAPRLGRDRSRGSQMVDLYRPTPRMGRDVLRPDQDPRIKRAT</sequence>
<dbReference type="InterPro" id="IPR001484">
    <property type="entry name" value="Pyrokinin_CS"/>
</dbReference>
<dbReference type="GO" id="GO:0005184">
    <property type="term" value="F:neuropeptide hormone activity"/>
    <property type="evidence" value="ECO:0007669"/>
    <property type="project" value="InterPro"/>
</dbReference>
<keyword evidence="5 8" id="KW-0527">Neuropeptide</keyword>
<evidence type="ECO:0000256" key="7">
    <source>
        <dbReference type="SAM" id="SignalP"/>
    </source>
</evidence>
<keyword evidence="7" id="KW-0732">Signal</keyword>
<evidence type="ECO:0000256" key="6">
    <source>
        <dbReference type="SAM" id="MobiDB-lite"/>
    </source>
</evidence>
<name>A0A2U9PFZ4_DIACI</name>
<accession>A0A2U9PFZ4</accession>
<dbReference type="EMBL" id="MG550164">
    <property type="protein sequence ID" value="AWT50598.1"/>
    <property type="molecule type" value="mRNA"/>
</dbReference>
<feature type="region of interest" description="Disordered" evidence="6">
    <location>
        <begin position="136"/>
        <end position="200"/>
    </location>
</feature>
<feature type="signal peptide" evidence="7">
    <location>
        <begin position="1"/>
        <end position="29"/>
    </location>
</feature>
<evidence type="ECO:0000256" key="3">
    <source>
        <dbReference type="ARBA" id="ARBA00022525"/>
    </source>
</evidence>
<evidence type="ECO:0000256" key="5">
    <source>
        <dbReference type="ARBA" id="ARBA00023320"/>
    </source>
</evidence>
<reference evidence="8" key="1">
    <citation type="submission" date="2017-11" db="EMBL/GenBank/DDBJ databases">
        <title>Characterization and expression profiling of neuropeptides and their receptors in the Asian Citrus Psyllid, Diaphorina citri.</title>
        <authorList>
            <person name="Wang Z."/>
            <person name="Zeng X."/>
        </authorList>
    </citation>
    <scope>NUCLEOTIDE SEQUENCE</scope>
</reference>
<evidence type="ECO:0000256" key="4">
    <source>
        <dbReference type="ARBA" id="ARBA00022815"/>
    </source>
</evidence>
<comment type="similarity">
    <text evidence="2">Belongs to the pyrokinin family.</text>
</comment>
<feature type="compositionally biased region" description="Basic and acidic residues" evidence="6">
    <location>
        <begin position="183"/>
        <end position="200"/>
    </location>
</feature>
<evidence type="ECO:0000313" key="8">
    <source>
        <dbReference type="EMBL" id="AWT50598.1"/>
    </source>
</evidence>
<dbReference type="PROSITE" id="PS00539">
    <property type="entry name" value="PYROKININ"/>
    <property type="match status" value="1"/>
</dbReference>
<keyword evidence="4" id="KW-0027">Amidation</keyword>
<feature type="region of interest" description="Disordered" evidence="6">
    <location>
        <begin position="87"/>
        <end position="110"/>
    </location>
</feature>
<comment type="subcellular location">
    <subcellularLocation>
        <location evidence="1">Secreted</location>
    </subcellularLocation>
</comment>
<keyword evidence="3" id="KW-0964">Secreted</keyword>
<evidence type="ECO:0000256" key="1">
    <source>
        <dbReference type="ARBA" id="ARBA00004613"/>
    </source>
</evidence>
<protein>
    <submittedName>
        <fullName evidence="8">Neuropeptide PK</fullName>
    </submittedName>
</protein>
<feature type="chain" id="PRO_5016166477" evidence="7">
    <location>
        <begin position="30"/>
        <end position="200"/>
    </location>
</feature>
<evidence type="ECO:0000256" key="2">
    <source>
        <dbReference type="ARBA" id="ARBA00007714"/>
    </source>
</evidence>
<proteinExistence type="evidence at transcript level"/>
<dbReference type="AlphaFoldDB" id="A0A2U9PFZ4"/>
<organism evidence="8">
    <name type="scientific">Diaphorina citri</name>
    <name type="common">Asian citrus psyllid</name>
    <dbReference type="NCBI Taxonomy" id="121845"/>
    <lineage>
        <taxon>Eukaryota</taxon>
        <taxon>Metazoa</taxon>
        <taxon>Ecdysozoa</taxon>
        <taxon>Arthropoda</taxon>
        <taxon>Hexapoda</taxon>
        <taxon>Insecta</taxon>
        <taxon>Pterygota</taxon>
        <taxon>Neoptera</taxon>
        <taxon>Paraneoptera</taxon>
        <taxon>Hemiptera</taxon>
        <taxon>Sternorrhyncha</taxon>
        <taxon>Psylloidea</taxon>
        <taxon>Psyllidae</taxon>
        <taxon>Diaphorininae</taxon>
        <taxon>Diaphorina</taxon>
    </lineage>
</organism>
<dbReference type="GO" id="GO:0007218">
    <property type="term" value="P:neuropeptide signaling pathway"/>
    <property type="evidence" value="ECO:0007669"/>
    <property type="project" value="UniProtKB-KW"/>
</dbReference>
<feature type="compositionally biased region" description="Acidic residues" evidence="6">
    <location>
        <begin position="91"/>
        <end position="108"/>
    </location>
</feature>
<dbReference type="GO" id="GO:0005576">
    <property type="term" value="C:extracellular region"/>
    <property type="evidence" value="ECO:0007669"/>
    <property type="project" value="UniProtKB-SubCell"/>
</dbReference>